<dbReference type="PANTHER" id="PTHR46816">
    <property type="entry name" value="OS01G0273500 PROTEIN"/>
    <property type="match status" value="1"/>
</dbReference>
<keyword evidence="2" id="KW-1185">Reference proteome</keyword>
<name>A0A9E7EDL9_9LILI</name>
<organism evidence="1 2">
    <name type="scientific">Musa troglodytarum</name>
    <name type="common">fe'i banana</name>
    <dbReference type="NCBI Taxonomy" id="320322"/>
    <lineage>
        <taxon>Eukaryota</taxon>
        <taxon>Viridiplantae</taxon>
        <taxon>Streptophyta</taxon>
        <taxon>Embryophyta</taxon>
        <taxon>Tracheophyta</taxon>
        <taxon>Spermatophyta</taxon>
        <taxon>Magnoliopsida</taxon>
        <taxon>Liliopsida</taxon>
        <taxon>Zingiberales</taxon>
        <taxon>Musaceae</taxon>
        <taxon>Musa</taxon>
    </lineage>
</organism>
<gene>
    <name evidence="1" type="ORF">MUK42_09611</name>
</gene>
<dbReference type="SUPFAM" id="SSF48452">
    <property type="entry name" value="TPR-like"/>
    <property type="match status" value="1"/>
</dbReference>
<accession>A0A9E7EDL9</accession>
<dbReference type="AlphaFoldDB" id="A0A9E7EDL9"/>
<protein>
    <submittedName>
        <fullName evidence="1">DNAJ heat shock N-terminal domain-containing protein</fullName>
    </submittedName>
</protein>
<sequence length="167" mass="18438">MATSSSLAGEKTRWWLTDRKLVRRYLRDARSLVATRELPKVSTAVGLLDAALALSPSHEAALELKARSLLFLHRFREVVDMLRDYIPSGKMAAAAGDNDSSTSLCSAASAPLNRELLSPGREGSGGCLFFRCFSVSDLKRKFLAGLSKSSGDEGHWRYVYRSDEMHL</sequence>
<dbReference type="InterPro" id="IPR011990">
    <property type="entry name" value="TPR-like_helical_dom_sf"/>
</dbReference>
<dbReference type="OrthoDB" id="1741797at2759"/>
<dbReference type="EMBL" id="CP097502">
    <property type="protein sequence ID" value="URD74915.1"/>
    <property type="molecule type" value="Genomic_DNA"/>
</dbReference>
<dbReference type="Proteomes" id="UP001055439">
    <property type="component" value="Chromosome 1"/>
</dbReference>
<evidence type="ECO:0000313" key="1">
    <source>
        <dbReference type="EMBL" id="URD74915.1"/>
    </source>
</evidence>
<evidence type="ECO:0000313" key="2">
    <source>
        <dbReference type="Proteomes" id="UP001055439"/>
    </source>
</evidence>
<reference evidence="1" key="1">
    <citation type="submission" date="2022-05" db="EMBL/GenBank/DDBJ databases">
        <title>The Musa troglodytarum L. genome provides insights into the mechanism of non-climacteric behaviour and enrichment of carotenoids.</title>
        <authorList>
            <person name="Wang J."/>
        </authorList>
    </citation>
    <scope>NUCLEOTIDE SEQUENCE</scope>
    <source>
        <tissue evidence="1">Leaf</tissue>
    </source>
</reference>
<keyword evidence="1" id="KW-0346">Stress response</keyword>
<proteinExistence type="predicted"/>
<dbReference type="PANTHER" id="PTHR46816:SF1">
    <property type="entry name" value="TETRATRICOPEPTIDE REPEAT (TPR)-LIKE SUPERFAMILY PROTEIN"/>
    <property type="match status" value="1"/>
</dbReference>